<accession>A0A7R9QT77</accession>
<dbReference type="PANTHER" id="PTHR33444:SF2">
    <property type="entry name" value="MARVEL DOMAIN-CONTAINING PROTEIN"/>
    <property type="match status" value="1"/>
</dbReference>
<feature type="transmembrane region" description="Helical" evidence="1">
    <location>
        <begin position="164"/>
        <end position="185"/>
    </location>
</feature>
<feature type="transmembrane region" description="Helical" evidence="1">
    <location>
        <begin position="205"/>
        <end position="233"/>
    </location>
</feature>
<evidence type="ECO:0000313" key="2">
    <source>
        <dbReference type="EMBL" id="CAD7657607.1"/>
    </source>
</evidence>
<sequence>MSQTVVTNDNNQSTAPRLVAIDSTAAEISPQTTTPLTLPPMIRVSIDGQSVSPPQSSPGLPTVRDARKSAATPWDFVRKLFIILIGTLGCTVIIGFTIVIPLSMIIVGTVYMNDCNVENIPEFLFIGGMVWLFKNVMNVWAHCRHSTALETEAEAALRHRKHESLLNCFLFGWFVAGCIVVYRAYLPEFEDRLSVRYCNRTVYLYAFWLVTSTFIGFALVMTCLCGLTMSAVFTNSNNDEERQEVDSRS</sequence>
<reference evidence="2" key="1">
    <citation type="submission" date="2020-11" db="EMBL/GenBank/DDBJ databases">
        <authorList>
            <person name="Tran Van P."/>
        </authorList>
    </citation>
    <scope>NUCLEOTIDE SEQUENCE</scope>
</reference>
<proteinExistence type="predicted"/>
<evidence type="ECO:0000256" key="1">
    <source>
        <dbReference type="SAM" id="Phobius"/>
    </source>
</evidence>
<keyword evidence="1" id="KW-0472">Membrane</keyword>
<dbReference type="Proteomes" id="UP000728032">
    <property type="component" value="Unassembled WGS sequence"/>
</dbReference>
<feature type="transmembrane region" description="Helical" evidence="1">
    <location>
        <begin position="123"/>
        <end position="143"/>
    </location>
</feature>
<dbReference type="EMBL" id="OC928130">
    <property type="protein sequence ID" value="CAD7657607.1"/>
    <property type="molecule type" value="Genomic_DNA"/>
</dbReference>
<keyword evidence="3" id="KW-1185">Reference proteome</keyword>
<protein>
    <recommendedName>
        <fullName evidence="4">Transmembrane protein</fullName>
    </recommendedName>
</protein>
<dbReference type="OrthoDB" id="6157510at2759"/>
<name>A0A7R9QT77_9ACAR</name>
<feature type="transmembrane region" description="Helical" evidence="1">
    <location>
        <begin position="80"/>
        <end position="111"/>
    </location>
</feature>
<dbReference type="EMBL" id="CAJPVJ010013305">
    <property type="protein sequence ID" value="CAG2174793.1"/>
    <property type="molecule type" value="Genomic_DNA"/>
</dbReference>
<keyword evidence="1" id="KW-0812">Transmembrane</keyword>
<gene>
    <name evidence="2" type="ORF">ONB1V03_LOCUS14233</name>
</gene>
<evidence type="ECO:0008006" key="4">
    <source>
        <dbReference type="Google" id="ProtNLM"/>
    </source>
</evidence>
<evidence type="ECO:0000313" key="3">
    <source>
        <dbReference type="Proteomes" id="UP000728032"/>
    </source>
</evidence>
<dbReference type="PANTHER" id="PTHR33444">
    <property type="entry name" value="SI:DKEY-19B23.12-RELATED"/>
    <property type="match status" value="1"/>
</dbReference>
<dbReference type="InterPro" id="IPR040350">
    <property type="entry name" value="TMEM272"/>
</dbReference>
<keyword evidence="1" id="KW-1133">Transmembrane helix</keyword>
<organism evidence="2">
    <name type="scientific">Oppiella nova</name>
    <dbReference type="NCBI Taxonomy" id="334625"/>
    <lineage>
        <taxon>Eukaryota</taxon>
        <taxon>Metazoa</taxon>
        <taxon>Ecdysozoa</taxon>
        <taxon>Arthropoda</taxon>
        <taxon>Chelicerata</taxon>
        <taxon>Arachnida</taxon>
        <taxon>Acari</taxon>
        <taxon>Acariformes</taxon>
        <taxon>Sarcoptiformes</taxon>
        <taxon>Oribatida</taxon>
        <taxon>Brachypylina</taxon>
        <taxon>Oppioidea</taxon>
        <taxon>Oppiidae</taxon>
        <taxon>Oppiella</taxon>
    </lineage>
</organism>
<dbReference type="AlphaFoldDB" id="A0A7R9QT77"/>